<dbReference type="AlphaFoldDB" id="A0A5C6B5U6"/>
<evidence type="ECO:0000313" key="2">
    <source>
        <dbReference type="Proteomes" id="UP000320735"/>
    </source>
</evidence>
<accession>A0A5C6B5U6</accession>
<protein>
    <submittedName>
        <fullName evidence="1">PhoPQ-activated pathogenicity-related protein</fullName>
    </submittedName>
</protein>
<dbReference type="EMBL" id="SJPP01000003">
    <property type="protein sequence ID" value="TWU07318.1"/>
    <property type="molecule type" value="Genomic_DNA"/>
</dbReference>
<comment type="caution">
    <text evidence="1">The sequence shown here is derived from an EMBL/GenBank/DDBJ whole genome shotgun (WGS) entry which is preliminary data.</text>
</comment>
<organism evidence="1 2">
    <name type="scientific">Symmachiella macrocystis</name>
    <dbReference type="NCBI Taxonomy" id="2527985"/>
    <lineage>
        <taxon>Bacteria</taxon>
        <taxon>Pseudomonadati</taxon>
        <taxon>Planctomycetota</taxon>
        <taxon>Planctomycetia</taxon>
        <taxon>Planctomycetales</taxon>
        <taxon>Planctomycetaceae</taxon>
        <taxon>Symmachiella</taxon>
    </lineage>
</organism>
<dbReference type="InterPro" id="IPR029058">
    <property type="entry name" value="AB_hydrolase_fold"/>
</dbReference>
<dbReference type="InterPro" id="IPR009199">
    <property type="entry name" value="PhoPQ-act_pathogen-rel_PqaA"/>
</dbReference>
<dbReference type="OrthoDB" id="8950502at2"/>
<evidence type="ECO:0000313" key="1">
    <source>
        <dbReference type="EMBL" id="TWU07318.1"/>
    </source>
</evidence>
<reference evidence="1 2" key="1">
    <citation type="submission" date="2019-02" db="EMBL/GenBank/DDBJ databases">
        <title>Deep-cultivation of Planctomycetes and their phenomic and genomic characterization uncovers novel biology.</title>
        <authorList>
            <person name="Wiegand S."/>
            <person name="Jogler M."/>
            <person name="Boedeker C."/>
            <person name="Pinto D."/>
            <person name="Vollmers J."/>
            <person name="Rivas-Marin E."/>
            <person name="Kohn T."/>
            <person name="Peeters S.H."/>
            <person name="Heuer A."/>
            <person name="Rast P."/>
            <person name="Oberbeckmann S."/>
            <person name="Bunk B."/>
            <person name="Jeske O."/>
            <person name="Meyerdierks A."/>
            <person name="Storesund J.E."/>
            <person name="Kallscheuer N."/>
            <person name="Luecker S."/>
            <person name="Lage O.M."/>
            <person name="Pohl T."/>
            <person name="Merkel B.J."/>
            <person name="Hornburger P."/>
            <person name="Mueller R.-W."/>
            <person name="Bruemmer F."/>
            <person name="Labrenz M."/>
            <person name="Spormann A.M."/>
            <person name="Op Den Camp H."/>
            <person name="Overmann J."/>
            <person name="Amann R."/>
            <person name="Jetten M.S.M."/>
            <person name="Mascher T."/>
            <person name="Medema M.H."/>
            <person name="Devos D.P."/>
            <person name="Kaster A.-K."/>
            <person name="Ovreas L."/>
            <person name="Rohde M."/>
            <person name="Galperin M.Y."/>
            <person name="Jogler C."/>
        </authorList>
    </citation>
    <scope>NUCLEOTIDE SEQUENCE [LARGE SCALE GENOMIC DNA]</scope>
    <source>
        <strain evidence="1 2">CA54</strain>
    </source>
</reference>
<dbReference type="PANTHER" id="PTHR31497">
    <property type="entry name" value="AUTOCRINE PROLIFERATION REPRESSOR PROTEIN A"/>
    <property type="match status" value="1"/>
</dbReference>
<gene>
    <name evidence="1" type="ORF">CA54_57240</name>
</gene>
<dbReference type="SUPFAM" id="SSF53474">
    <property type="entry name" value="alpha/beta-Hydrolases"/>
    <property type="match status" value="1"/>
</dbReference>
<proteinExistence type="predicted"/>
<keyword evidence="2" id="KW-1185">Reference proteome</keyword>
<dbReference type="PANTHER" id="PTHR31497:SF0">
    <property type="entry name" value="AUTOCRINE PROLIFERATION REPRESSOR PROTEIN A"/>
    <property type="match status" value="1"/>
</dbReference>
<dbReference type="Pfam" id="PF10142">
    <property type="entry name" value="PhoPQ_related"/>
    <property type="match status" value="1"/>
</dbReference>
<name>A0A5C6B5U6_9PLAN</name>
<dbReference type="Gene3D" id="3.40.50.1820">
    <property type="entry name" value="alpha/beta hydrolase"/>
    <property type="match status" value="1"/>
</dbReference>
<dbReference type="Proteomes" id="UP000320735">
    <property type="component" value="Unassembled WGS sequence"/>
</dbReference>
<dbReference type="RefSeq" id="WP_146374096.1">
    <property type="nucleotide sequence ID" value="NZ_SJPP01000003.1"/>
</dbReference>
<sequence>MHITPEEQPFAPQSGFARSANFTKPFSSALHGLRQPFALSGILACALLLVSSGVGLAAEPLPARTALDDYVEKPDDSYSWKVVEHDKVKGMQTFVLDMVSQNWRTKDDVNRTEWQHWVTVAVPDKIKSNVGFMWIGGGRNGGDPPKGPSERVIQIAKATQTVVAEVHMIPNQTLVFHKDGKRRVEDDLIAYTWVKFLETGDATWPARNPMVKSVVRAMDAVTELLASDEGGKRKVDEYFVAGGSKRGWTTWLVGAVDKRVVGIAPIVIDILNLEKSMNHHFSCYGFFSPSVGDYVAHKLMRMGDHPRIAALHGLVDPYSYRHRLTMPKYVINGAGDQYFPPDLSRYYFDELTGEKYLRYVPNTDHSLRGTDAVESLIAFYLTVLAKEEGPKFSWKRTAENTIEIKTVDKPEKVLLWQATNPKGRDFRIESVGPIYTSTELKDQGDGVYVAHVETPEEGWTAFFAELTYNVGKPVPLIVTTNVGITPDTFPFADKDQTLPTSLTLKFIAPNQQAIDTIKKAMSSPQMKAVGDDPRLKVDEKTDKGLVVTFNWVPKGEWDDGARSIADYLKNLGCDGFQYQLESGRPFGDK</sequence>